<protein>
    <submittedName>
        <fullName evidence="9">GerAB/ArcD/ProY family transporter</fullName>
    </submittedName>
</protein>
<keyword evidence="7 8" id="KW-0472">Membrane</keyword>
<comment type="caution">
    <text evidence="9">The sequence shown here is derived from an EMBL/GenBank/DDBJ whole genome shotgun (WGS) entry which is preliminary data.</text>
</comment>
<comment type="similarity">
    <text evidence="2">Belongs to the amino acid-polyamine-organocation (APC) superfamily. Spore germination protein (SGP) (TC 2.A.3.9) family.</text>
</comment>
<organism evidence="9 10">
    <name type="scientific">Candidatus Gallacutalibacter pullicola</name>
    <dbReference type="NCBI Taxonomy" id="2840830"/>
    <lineage>
        <taxon>Bacteria</taxon>
        <taxon>Bacillati</taxon>
        <taxon>Bacillota</taxon>
        <taxon>Clostridia</taxon>
        <taxon>Eubacteriales</taxon>
        <taxon>Candidatus Gallacutalibacter</taxon>
    </lineage>
</organism>
<feature type="transmembrane region" description="Helical" evidence="8">
    <location>
        <begin position="12"/>
        <end position="31"/>
    </location>
</feature>
<dbReference type="GO" id="GO:0009847">
    <property type="term" value="P:spore germination"/>
    <property type="evidence" value="ECO:0007669"/>
    <property type="project" value="InterPro"/>
</dbReference>
<reference evidence="9" key="2">
    <citation type="journal article" date="2021" name="PeerJ">
        <title>Extensive microbial diversity within the chicken gut microbiome revealed by metagenomics and culture.</title>
        <authorList>
            <person name="Gilroy R."/>
            <person name="Ravi A."/>
            <person name="Getino M."/>
            <person name="Pursley I."/>
            <person name="Horton D.L."/>
            <person name="Alikhan N.F."/>
            <person name="Baker D."/>
            <person name="Gharbi K."/>
            <person name="Hall N."/>
            <person name="Watson M."/>
            <person name="Adriaenssens E.M."/>
            <person name="Foster-Nyarko E."/>
            <person name="Jarju S."/>
            <person name="Secka A."/>
            <person name="Antonio M."/>
            <person name="Oren A."/>
            <person name="Chaudhuri R.R."/>
            <person name="La Ragione R."/>
            <person name="Hildebrand F."/>
            <person name="Pallen M.J."/>
        </authorList>
    </citation>
    <scope>NUCLEOTIDE SEQUENCE</scope>
    <source>
        <strain evidence="9">ChiSjej1B19-7085</strain>
    </source>
</reference>
<evidence type="ECO:0000256" key="6">
    <source>
        <dbReference type="ARBA" id="ARBA00022989"/>
    </source>
</evidence>
<evidence type="ECO:0000313" key="10">
    <source>
        <dbReference type="Proteomes" id="UP000886785"/>
    </source>
</evidence>
<keyword evidence="6 8" id="KW-1133">Transmembrane helix</keyword>
<feature type="transmembrane region" description="Helical" evidence="8">
    <location>
        <begin position="267"/>
        <end position="288"/>
    </location>
</feature>
<dbReference type="Proteomes" id="UP000886785">
    <property type="component" value="Unassembled WGS sequence"/>
</dbReference>
<dbReference type="EMBL" id="DVHF01000075">
    <property type="protein sequence ID" value="HIR57286.1"/>
    <property type="molecule type" value="Genomic_DNA"/>
</dbReference>
<proteinExistence type="inferred from homology"/>
<dbReference type="Pfam" id="PF03845">
    <property type="entry name" value="Spore_permease"/>
    <property type="match status" value="1"/>
</dbReference>
<evidence type="ECO:0000256" key="3">
    <source>
        <dbReference type="ARBA" id="ARBA00022448"/>
    </source>
</evidence>
<keyword evidence="3" id="KW-0813">Transport</keyword>
<dbReference type="PANTHER" id="PTHR34975">
    <property type="entry name" value="SPORE GERMINATION PROTEIN A2"/>
    <property type="match status" value="1"/>
</dbReference>
<reference evidence="9" key="1">
    <citation type="submission" date="2020-10" db="EMBL/GenBank/DDBJ databases">
        <authorList>
            <person name="Gilroy R."/>
        </authorList>
    </citation>
    <scope>NUCLEOTIDE SEQUENCE</scope>
    <source>
        <strain evidence="9">ChiSjej1B19-7085</strain>
    </source>
</reference>
<keyword evidence="4" id="KW-0309">Germination</keyword>
<keyword evidence="5 8" id="KW-0812">Transmembrane</keyword>
<evidence type="ECO:0000256" key="8">
    <source>
        <dbReference type="SAM" id="Phobius"/>
    </source>
</evidence>
<sequence length="364" mass="40127">MAGHGKEHFISAYQLFSVLFIGRIVILVTINSGLAGNENFSDLIAASLWMFLATFVMVIPLWLLTRKRPALNILDQGYYLLGRAGIILPVFYAIYFVSVNWYYLSVFQLFSANVMDPRTPAWVIAAAVLVVACYGAYKGVEAIVRTAGIILVLICAGTIFMICSLFFKMDAGNFEPMFYEGAGGSLYGAILFLCRSSSISVMALLLPIVKGKRKLGFSIWNLGVWLVMTVVFLIMIGVAGDFLKMQIFPLYTVTAMAELGPFQRLDAVFLGVWLTGLFIKIAMDLYLVSLCVTRFLGEKAGRISILAGAAITGIVAQLAMGSRELQALFFGPWLFFPITLTAAFLIPLFLLLMDKIQSKRRAGK</sequence>
<feature type="transmembrane region" description="Helical" evidence="8">
    <location>
        <begin position="332"/>
        <end position="352"/>
    </location>
</feature>
<dbReference type="AlphaFoldDB" id="A0A9D1DQU3"/>
<dbReference type="PANTHER" id="PTHR34975:SF2">
    <property type="entry name" value="SPORE GERMINATION PROTEIN A2"/>
    <property type="match status" value="1"/>
</dbReference>
<evidence type="ECO:0000256" key="1">
    <source>
        <dbReference type="ARBA" id="ARBA00004141"/>
    </source>
</evidence>
<evidence type="ECO:0000313" key="9">
    <source>
        <dbReference type="EMBL" id="HIR57286.1"/>
    </source>
</evidence>
<feature type="transmembrane region" description="Helical" evidence="8">
    <location>
        <begin position="43"/>
        <end position="65"/>
    </location>
</feature>
<feature type="transmembrane region" description="Helical" evidence="8">
    <location>
        <begin position="119"/>
        <end position="137"/>
    </location>
</feature>
<evidence type="ECO:0000256" key="4">
    <source>
        <dbReference type="ARBA" id="ARBA00022544"/>
    </source>
</evidence>
<feature type="transmembrane region" description="Helical" evidence="8">
    <location>
        <begin position="149"/>
        <end position="167"/>
    </location>
</feature>
<evidence type="ECO:0000256" key="7">
    <source>
        <dbReference type="ARBA" id="ARBA00023136"/>
    </source>
</evidence>
<feature type="transmembrane region" description="Helical" evidence="8">
    <location>
        <begin position="187"/>
        <end position="207"/>
    </location>
</feature>
<evidence type="ECO:0000256" key="5">
    <source>
        <dbReference type="ARBA" id="ARBA00022692"/>
    </source>
</evidence>
<feature type="transmembrane region" description="Helical" evidence="8">
    <location>
        <begin position="300"/>
        <end position="320"/>
    </location>
</feature>
<feature type="transmembrane region" description="Helical" evidence="8">
    <location>
        <begin position="219"/>
        <end position="240"/>
    </location>
</feature>
<evidence type="ECO:0000256" key="2">
    <source>
        <dbReference type="ARBA" id="ARBA00007998"/>
    </source>
</evidence>
<comment type="subcellular location">
    <subcellularLocation>
        <location evidence="1">Membrane</location>
        <topology evidence="1">Multi-pass membrane protein</topology>
    </subcellularLocation>
</comment>
<dbReference type="InterPro" id="IPR004761">
    <property type="entry name" value="Spore_GerAB"/>
</dbReference>
<gene>
    <name evidence="9" type="ORF">IAA54_06430</name>
</gene>
<dbReference type="GO" id="GO:0016020">
    <property type="term" value="C:membrane"/>
    <property type="evidence" value="ECO:0007669"/>
    <property type="project" value="UniProtKB-SubCell"/>
</dbReference>
<accession>A0A9D1DQU3</accession>
<feature type="transmembrane region" description="Helical" evidence="8">
    <location>
        <begin position="77"/>
        <end position="99"/>
    </location>
</feature>
<name>A0A9D1DQU3_9FIRM</name>